<keyword evidence="5" id="KW-1185">Reference proteome</keyword>
<evidence type="ECO:0000313" key="5">
    <source>
        <dbReference type="Proteomes" id="UP000030832"/>
    </source>
</evidence>
<dbReference type="RefSeq" id="WP_034627180.1">
    <property type="nucleotide sequence ID" value="NZ_JRJU01000005.1"/>
</dbReference>
<dbReference type="InterPro" id="IPR048198">
    <property type="entry name" value="YtrI"/>
</dbReference>
<dbReference type="Proteomes" id="UP000030832">
    <property type="component" value="Unassembled WGS sequence"/>
</dbReference>
<evidence type="ECO:0000259" key="3">
    <source>
        <dbReference type="Pfam" id="PF26347"/>
    </source>
</evidence>
<dbReference type="Pfam" id="PF26347">
    <property type="entry name" value="YtrI_sporulation"/>
    <property type="match status" value="1"/>
</dbReference>
<keyword evidence="1" id="KW-0175">Coiled coil</keyword>
<feature type="domain" description="Sporulation membrane protein YtrI C-terminal" evidence="3">
    <location>
        <begin position="80"/>
        <end position="163"/>
    </location>
</feature>
<dbReference type="NCBIfam" id="NF041479">
    <property type="entry name" value="spor_membprot_YtrI"/>
    <property type="match status" value="1"/>
</dbReference>
<accession>A0A0B0ILW2</accession>
<protein>
    <recommendedName>
        <fullName evidence="3">Sporulation membrane protein YtrI C-terminal domain-containing protein</fullName>
    </recommendedName>
</protein>
<keyword evidence="2" id="KW-1133">Transmembrane helix</keyword>
<feature type="transmembrane region" description="Helical" evidence="2">
    <location>
        <begin position="15"/>
        <end position="35"/>
    </location>
</feature>
<feature type="coiled-coil region" evidence="1">
    <location>
        <begin position="45"/>
        <end position="72"/>
    </location>
</feature>
<keyword evidence="2" id="KW-0472">Membrane</keyword>
<dbReference type="OrthoDB" id="2691164at2"/>
<dbReference type="AlphaFoldDB" id="A0A0B0ILW2"/>
<evidence type="ECO:0000256" key="1">
    <source>
        <dbReference type="SAM" id="Coils"/>
    </source>
</evidence>
<dbReference type="InterPro" id="IPR058620">
    <property type="entry name" value="YtrI_C"/>
</dbReference>
<reference evidence="4 5" key="1">
    <citation type="submission" date="2014-09" db="EMBL/GenBank/DDBJ databases">
        <title>Genome sequencing and annotation of Bacillus Okhensis strain Kh10-101T.</title>
        <authorList>
            <person name="Prakash J.S."/>
        </authorList>
    </citation>
    <scope>NUCLEOTIDE SEQUENCE [LARGE SCALE GENOMIC DNA]</scope>
    <source>
        <strain evidence="5">Kh10-101T</strain>
    </source>
</reference>
<keyword evidence="2" id="KW-0812">Transmembrane</keyword>
<dbReference type="STRING" id="333138.LQ50_06635"/>
<evidence type="ECO:0000313" key="4">
    <source>
        <dbReference type="EMBL" id="KHF41059.1"/>
    </source>
</evidence>
<sequence length="168" mass="19984">MRVPPFYERPTVKRFFAGIIIGIIIGWFFFIYQYGQVYEGLVFRISEQEAIINELEDDIDLLRSEQSRLNEENQQKLTVQEIDIQFSNDRKLRLNQLTLLDLKQQALNELQYIKRKDIETVSNMHELLVSNLENKVFRAGDKRYQLEVEHVFLYTTVRVIVRIVPSNS</sequence>
<gene>
    <name evidence="4" type="ORF">LQ50_06635</name>
</gene>
<dbReference type="EMBL" id="JRJU01000005">
    <property type="protein sequence ID" value="KHF41059.1"/>
    <property type="molecule type" value="Genomic_DNA"/>
</dbReference>
<name>A0A0B0ILW2_9BACI</name>
<proteinExistence type="predicted"/>
<comment type="caution">
    <text evidence="4">The sequence shown here is derived from an EMBL/GenBank/DDBJ whole genome shotgun (WGS) entry which is preliminary data.</text>
</comment>
<dbReference type="eggNOG" id="ENOG5031KY3">
    <property type="taxonomic scope" value="Bacteria"/>
</dbReference>
<organism evidence="4 5">
    <name type="scientific">Halalkalibacter okhensis</name>
    <dbReference type="NCBI Taxonomy" id="333138"/>
    <lineage>
        <taxon>Bacteria</taxon>
        <taxon>Bacillati</taxon>
        <taxon>Bacillota</taxon>
        <taxon>Bacilli</taxon>
        <taxon>Bacillales</taxon>
        <taxon>Bacillaceae</taxon>
        <taxon>Halalkalibacter</taxon>
    </lineage>
</organism>
<evidence type="ECO:0000256" key="2">
    <source>
        <dbReference type="SAM" id="Phobius"/>
    </source>
</evidence>